<sequence length="116" mass="12888">SDLTWVHPRFKRKFLTVKYHTREASFKPYTALFNFQSFPSVLPASFGGFKNTSLSNEVPCKNAAFMSIALLCQECVARIQKKIFINGLLAVGESTLTSESDRFSSNPLATSLAFGL</sequence>
<gene>
    <name evidence="1" type="ORF">MNOR_LOCUS10567</name>
</gene>
<keyword evidence="2" id="KW-1185">Reference proteome</keyword>
<reference evidence="1 2" key="1">
    <citation type="submission" date="2024-05" db="EMBL/GenBank/DDBJ databases">
        <authorList>
            <person name="Wallberg A."/>
        </authorList>
    </citation>
    <scope>NUCLEOTIDE SEQUENCE [LARGE SCALE GENOMIC DNA]</scope>
</reference>
<comment type="caution">
    <text evidence="1">The sequence shown here is derived from an EMBL/GenBank/DDBJ whole genome shotgun (WGS) entry which is preliminary data.</text>
</comment>
<evidence type="ECO:0000313" key="2">
    <source>
        <dbReference type="Proteomes" id="UP001497623"/>
    </source>
</evidence>
<protein>
    <submittedName>
        <fullName evidence="1">Uncharacterized protein</fullName>
    </submittedName>
</protein>
<feature type="non-terminal residue" evidence="1">
    <location>
        <position position="1"/>
    </location>
</feature>
<accession>A0AAV2QBN8</accession>
<name>A0AAV2QBN8_MEGNR</name>
<proteinExistence type="predicted"/>
<organism evidence="1 2">
    <name type="scientific">Meganyctiphanes norvegica</name>
    <name type="common">Northern krill</name>
    <name type="synonym">Thysanopoda norvegica</name>
    <dbReference type="NCBI Taxonomy" id="48144"/>
    <lineage>
        <taxon>Eukaryota</taxon>
        <taxon>Metazoa</taxon>
        <taxon>Ecdysozoa</taxon>
        <taxon>Arthropoda</taxon>
        <taxon>Crustacea</taxon>
        <taxon>Multicrustacea</taxon>
        <taxon>Malacostraca</taxon>
        <taxon>Eumalacostraca</taxon>
        <taxon>Eucarida</taxon>
        <taxon>Euphausiacea</taxon>
        <taxon>Euphausiidae</taxon>
        <taxon>Meganyctiphanes</taxon>
    </lineage>
</organism>
<evidence type="ECO:0000313" key="1">
    <source>
        <dbReference type="EMBL" id="CAL4078115.1"/>
    </source>
</evidence>
<dbReference type="AlphaFoldDB" id="A0AAV2QBN8"/>
<dbReference type="EMBL" id="CAXKWB010005380">
    <property type="protein sequence ID" value="CAL4078115.1"/>
    <property type="molecule type" value="Genomic_DNA"/>
</dbReference>
<dbReference type="Proteomes" id="UP001497623">
    <property type="component" value="Unassembled WGS sequence"/>
</dbReference>